<feature type="transmembrane region" description="Helical" evidence="1">
    <location>
        <begin position="73"/>
        <end position="101"/>
    </location>
</feature>
<evidence type="ECO:0000313" key="3">
    <source>
        <dbReference type="Proteomes" id="UP000092993"/>
    </source>
</evidence>
<feature type="transmembrane region" description="Helical" evidence="1">
    <location>
        <begin position="12"/>
        <end position="31"/>
    </location>
</feature>
<feature type="transmembrane region" description="Helical" evidence="1">
    <location>
        <begin position="43"/>
        <end position="61"/>
    </location>
</feature>
<keyword evidence="1" id="KW-0812">Transmembrane</keyword>
<name>A0A1C7LSL5_GRIFR</name>
<keyword evidence="1" id="KW-1133">Transmembrane helix</keyword>
<protein>
    <submittedName>
        <fullName evidence="2">Uncharacterized protein</fullName>
    </submittedName>
</protein>
<organism evidence="2 3">
    <name type="scientific">Grifola frondosa</name>
    <name type="common">Maitake</name>
    <name type="synonym">Polyporus frondosus</name>
    <dbReference type="NCBI Taxonomy" id="5627"/>
    <lineage>
        <taxon>Eukaryota</taxon>
        <taxon>Fungi</taxon>
        <taxon>Dikarya</taxon>
        <taxon>Basidiomycota</taxon>
        <taxon>Agaricomycotina</taxon>
        <taxon>Agaricomycetes</taxon>
        <taxon>Polyporales</taxon>
        <taxon>Grifolaceae</taxon>
        <taxon>Grifola</taxon>
    </lineage>
</organism>
<dbReference type="Proteomes" id="UP000092993">
    <property type="component" value="Unassembled WGS sequence"/>
</dbReference>
<reference evidence="2 3" key="1">
    <citation type="submission" date="2016-03" db="EMBL/GenBank/DDBJ databases">
        <title>Whole genome sequencing of Grifola frondosa 9006-11.</title>
        <authorList>
            <person name="Min B."/>
            <person name="Park H."/>
            <person name="Kim J.-G."/>
            <person name="Cho H."/>
            <person name="Oh Y.-L."/>
            <person name="Kong W.-S."/>
            <person name="Choi I.-G."/>
        </authorList>
    </citation>
    <scope>NUCLEOTIDE SEQUENCE [LARGE SCALE GENOMIC DNA]</scope>
    <source>
        <strain evidence="2 3">9006-11</strain>
    </source>
</reference>
<sequence length="239" mass="25601">MTSAARLDVSTLLFAPLLLPILPPFFLSFPLSVTSLTVDVRGSVYLVGFAFKCFYMIQTYMHTQHPRQRPYPIIRVFVALVGAALRGSCPATAGFLLAVASFSYIDIIDLCSVLALVSDLSSILASLCSIRITHSSSSRIASCTANVPPPPQNVQYLPSNSTLHRKLPCVPACIANSRAYAIIPPDHSMTDTTSAYIHYVHSHTHGSVLIFSFVGAPLENVGGGGRVGVAGEGVLVHSW</sequence>
<comment type="caution">
    <text evidence="2">The sequence shown here is derived from an EMBL/GenBank/DDBJ whole genome shotgun (WGS) entry which is preliminary data.</text>
</comment>
<evidence type="ECO:0000313" key="2">
    <source>
        <dbReference type="EMBL" id="OBZ67841.1"/>
    </source>
</evidence>
<keyword evidence="1" id="KW-0472">Membrane</keyword>
<gene>
    <name evidence="2" type="ORF">A0H81_12325</name>
</gene>
<keyword evidence="3" id="KW-1185">Reference proteome</keyword>
<proteinExistence type="predicted"/>
<dbReference type="AlphaFoldDB" id="A0A1C7LSL5"/>
<evidence type="ECO:0000256" key="1">
    <source>
        <dbReference type="SAM" id="Phobius"/>
    </source>
</evidence>
<dbReference type="EMBL" id="LUGG01000023">
    <property type="protein sequence ID" value="OBZ67841.1"/>
    <property type="molecule type" value="Genomic_DNA"/>
</dbReference>
<accession>A0A1C7LSL5</accession>